<accession>A0A8S5L603</accession>
<organism evidence="1">
    <name type="scientific">Siphoviridae sp. ctD4R19</name>
    <dbReference type="NCBI Taxonomy" id="2823568"/>
    <lineage>
        <taxon>Viruses</taxon>
        <taxon>Duplodnaviria</taxon>
        <taxon>Heunggongvirae</taxon>
        <taxon>Uroviricota</taxon>
        <taxon>Caudoviricetes</taxon>
    </lineage>
</organism>
<dbReference type="EMBL" id="BK014638">
    <property type="protein sequence ID" value="DAD65217.1"/>
    <property type="molecule type" value="Genomic_DNA"/>
</dbReference>
<protein>
    <submittedName>
        <fullName evidence="1">Uncharacterized protein</fullName>
    </submittedName>
</protein>
<proteinExistence type="predicted"/>
<sequence>MWPCLFFSDSLPISVFIVRVVKALAHRKKFCNFAV</sequence>
<evidence type="ECO:0000313" key="1">
    <source>
        <dbReference type="EMBL" id="DAD65217.1"/>
    </source>
</evidence>
<reference evidence="1" key="1">
    <citation type="journal article" date="2021" name="Proc. Natl. Acad. Sci. U.S.A.">
        <title>A Catalog of Tens of Thousands of Viruses from Human Metagenomes Reveals Hidden Associations with Chronic Diseases.</title>
        <authorList>
            <person name="Tisza M.J."/>
            <person name="Buck C.B."/>
        </authorList>
    </citation>
    <scope>NUCLEOTIDE SEQUENCE</scope>
    <source>
        <strain evidence="1">CtD4R19</strain>
    </source>
</reference>
<name>A0A8S5L603_9CAUD</name>